<dbReference type="EMBL" id="CM008051">
    <property type="protein sequence ID" value="PVH37308.1"/>
    <property type="molecule type" value="Genomic_DNA"/>
</dbReference>
<organism evidence="1">
    <name type="scientific">Panicum hallii</name>
    <dbReference type="NCBI Taxonomy" id="206008"/>
    <lineage>
        <taxon>Eukaryota</taxon>
        <taxon>Viridiplantae</taxon>
        <taxon>Streptophyta</taxon>
        <taxon>Embryophyta</taxon>
        <taxon>Tracheophyta</taxon>
        <taxon>Spermatophyta</taxon>
        <taxon>Magnoliopsida</taxon>
        <taxon>Liliopsida</taxon>
        <taxon>Poales</taxon>
        <taxon>Poaceae</taxon>
        <taxon>PACMAD clade</taxon>
        <taxon>Panicoideae</taxon>
        <taxon>Panicodae</taxon>
        <taxon>Paniceae</taxon>
        <taxon>Panicinae</taxon>
        <taxon>Panicum</taxon>
        <taxon>Panicum sect. Panicum</taxon>
    </lineage>
</organism>
<dbReference type="Proteomes" id="UP000243499">
    <property type="component" value="Chromosome 6"/>
</dbReference>
<dbReference type="AlphaFoldDB" id="A0A270R460"/>
<name>A0A270R460_9POAL</name>
<sequence length="81" mass="9550">MDSICSFVPKVSFPFPVRIVPKMVPSKMFDQRKVGLYNCLNIPQLPYLHAIIWLGYFMPLQLQLTNHPENDYSMSYQFNNH</sequence>
<evidence type="ECO:0000313" key="1">
    <source>
        <dbReference type="EMBL" id="PVH37308.1"/>
    </source>
</evidence>
<reference evidence="1" key="1">
    <citation type="submission" date="2018-04" db="EMBL/GenBank/DDBJ databases">
        <title>WGS assembly of Panicum hallii.</title>
        <authorList>
            <person name="Lovell J."/>
            <person name="Jenkins J."/>
            <person name="Lowry D."/>
            <person name="Mamidi S."/>
            <person name="Sreedasyam A."/>
            <person name="Weng X."/>
            <person name="Barry K."/>
            <person name="Bonette J."/>
            <person name="Campitelli B."/>
            <person name="Daum C."/>
            <person name="Gordon S."/>
            <person name="Gould B."/>
            <person name="Lipzen A."/>
            <person name="Macqueen A."/>
            <person name="Palacio-Mejia J."/>
            <person name="Plott C."/>
            <person name="Shakirov E."/>
            <person name="Shu S."/>
            <person name="Yoshinaga Y."/>
            <person name="Zane M."/>
            <person name="Rokhsar D."/>
            <person name="Grimwood J."/>
            <person name="Schmutz J."/>
            <person name="Juenger T."/>
        </authorList>
    </citation>
    <scope>NUCLEOTIDE SEQUENCE [LARGE SCALE GENOMIC DNA]</scope>
    <source>
        <strain evidence="1">FIL2</strain>
    </source>
</reference>
<accession>A0A270R460</accession>
<dbReference type="Gramene" id="PVH37308">
    <property type="protein sequence ID" value="PVH37308"/>
    <property type="gene ID" value="PAHAL_6G284800"/>
</dbReference>
<gene>
    <name evidence="1" type="ORF">PAHAL_6G284800</name>
</gene>
<protein>
    <submittedName>
        <fullName evidence="1">Uncharacterized protein</fullName>
    </submittedName>
</protein>
<proteinExistence type="predicted"/>